<protein>
    <submittedName>
        <fullName evidence="2">Uncharacterized protein</fullName>
    </submittedName>
</protein>
<gene>
    <name evidence="2" type="ORF">Scep_001010</name>
</gene>
<name>A0AAP0Q4N0_9MAGN</name>
<feature type="region of interest" description="Disordered" evidence="1">
    <location>
        <begin position="123"/>
        <end position="146"/>
    </location>
</feature>
<accession>A0AAP0Q4N0</accession>
<evidence type="ECO:0000313" key="2">
    <source>
        <dbReference type="EMBL" id="KAK9165819.1"/>
    </source>
</evidence>
<proteinExistence type="predicted"/>
<reference evidence="2 3" key="1">
    <citation type="submission" date="2024-01" db="EMBL/GenBank/DDBJ databases">
        <title>Genome assemblies of Stephania.</title>
        <authorList>
            <person name="Yang L."/>
        </authorList>
    </citation>
    <scope>NUCLEOTIDE SEQUENCE [LARGE SCALE GENOMIC DNA]</scope>
    <source>
        <strain evidence="2">JXDWG</strain>
        <tissue evidence="2">Leaf</tissue>
    </source>
</reference>
<feature type="region of interest" description="Disordered" evidence="1">
    <location>
        <begin position="46"/>
        <end position="75"/>
    </location>
</feature>
<evidence type="ECO:0000313" key="3">
    <source>
        <dbReference type="Proteomes" id="UP001419268"/>
    </source>
</evidence>
<keyword evidence="3" id="KW-1185">Reference proteome</keyword>
<organism evidence="2 3">
    <name type="scientific">Stephania cephalantha</name>
    <dbReference type="NCBI Taxonomy" id="152367"/>
    <lineage>
        <taxon>Eukaryota</taxon>
        <taxon>Viridiplantae</taxon>
        <taxon>Streptophyta</taxon>
        <taxon>Embryophyta</taxon>
        <taxon>Tracheophyta</taxon>
        <taxon>Spermatophyta</taxon>
        <taxon>Magnoliopsida</taxon>
        <taxon>Ranunculales</taxon>
        <taxon>Menispermaceae</taxon>
        <taxon>Menispermoideae</taxon>
        <taxon>Cissampelideae</taxon>
        <taxon>Stephania</taxon>
    </lineage>
</organism>
<sequence length="146" mass="15726">MDVRYRDVGSYLSFLYDVFVYTYIVVLEPELDLSISYPTCPSISMGQSASTPAAPLRRETSSGHRATKGKPPPPTNLVEGVMGRRIFAAETAATGTMCPRFPTSVWLWFSSPCAPATGNGAPSCAGDGSLWRARAGSGSPWTRRQS</sequence>
<dbReference type="Proteomes" id="UP001419268">
    <property type="component" value="Unassembled WGS sequence"/>
</dbReference>
<dbReference type="EMBL" id="JBBNAG010000001">
    <property type="protein sequence ID" value="KAK9165819.1"/>
    <property type="molecule type" value="Genomic_DNA"/>
</dbReference>
<evidence type="ECO:0000256" key="1">
    <source>
        <dbReference type="SAM" id="MobiDB-lite"/>
    </source>
</evidence>
<dbReference type="AlphaFoldDB" id="A0AAP0Q4N0"/>
<comment type="caution">
    <text evidence="2">The sequence shown here is derived from an EMBL/GenBank/DDBJ whole genome shotgun (WGS) entry which is preliminary data.</text>
</comment>